<protein>
    <recommendedName>
        <fullName evidence="3">SMP-30/Gluconolactonase/LRE-like region domain-containing protein</fullName>
    </recommendedName>
</protein>
<dbReference type="AlphaFoldDB" id="A0A5N6KEE1"/>
<dbReference type="Gene3D" id="2.120.10.30">
    <property type="entry name" value="TolB, C-terminal domain"/>
    <property type="match status" value="1"/>
</dbReference>
<dbReference type="InterPro" id="IPR011042">
    <property type="entry name" value="6-blade_b-propeller_TolB-like"/>
</dbReference>
<evidence type="ECO:0008006" key="3">
    <source>
        <dbReference type="Google" id="ProtNLM"/>
    </source>
</evidence>
<accession>A0A5N6KEE1</accession>
<reference evidence="1 2" key="1">
    <citation type="submission" date="2019-06" db="EMBL/GenBank/DDBJ databases">
        <title>Genome Sequence of the Brown Rot Fungal Pathogen Monilinia laxa.</title>
        <authorList>
            <person name="De Miccolis Angelini R.M."/>
            <person name="Landi L."/>
            <person name="Abate D."/>
            <person name="Pollastro S."/>
            <person name="Romanazzi G."/>
            <person name="Faretra F."/>
        </authorList>
    </citation>
    <scope>NUCLEOTIDE SEQUENCE [LARGE SCALE GENOMIC DNA]</scope>
    <source>
        <strain evidence="1 2">Mlax316</strain>
    </source>
</reference>
<evidence type="ECO:0000313" key="1">
    <source>
        <dbReference type="EMBL" id="KAB8302150.1"/>
    </source>
</evidence>
<dbReference type="PANTHER" id="PTHR42060:SF1">
    <property type="entry name" value="NHL REPEAT-CONTAINING PROTEIN"/>
    <property type="match status" value="1"/>
</dbReference>
<dbReference type="EMBL" id="VIGI01000003">
    <property type="protein sequence ID" value="KAB8302150.1"/>
    <property type="molecule type" value="Genomic_DNA"/>
</dbReference>
<dbReference type="InterPro" id="IPR052998">
    <property type="entry name" value="Hetero-Diels-Alderase-like"/>
</dbReference>
<dbReference type="Proteomes" id="UP000326757">
    <property type="component" value="Unassembled WGS sequence"/>
</dbReference>
<dbReference type="OrthoDB" id="9977941at2759"/>
<sequence length="241" mass="26513">MSGQILYIDPKDKDPQSTVRVIHYFSTTSTEVPQEEVGGRGAYGSKYQAEAIVEHPDIADIFYTFSGLHGKAGTWALYRLDLRQFNPVHASTTRKAEKLIDVPEAIWLNGATMIPQTSTLLTANSPQGKLCAFNLHTRKISTWLQDAELGKVTTRPPWPGINGLQYFRGYIFGTVSDCGTLLRMQVDKDGDYKNGSLEITAMQLTGNDMALDCEGNAYVATNPAQTVLKFAGMGIEIGSRK</sequence>
<gene>
    <name evidence="1" type="ORF">EYC80_005598</name>
</gene>
<organism evidence="1 2">
    <name type="scientific">Monilinia laxa</name>
    <name type="common">Brown rot fungus</name>
    <name type="synonym">Sclerotinia laxa</name>
    <dbReference type="NCBI Taxonomy" id="61186"/>
    <lineage>
        <taxon>Eukaryota</taxon>
        <taxon>Fungi</taxon>
        <taxon>Dikarya</taxon>
        <taxon>Ascomycota</taxon>
        <taxon>Pezizomycotina</taxon>
        <taxon>Leotiomycetes</taxon>
        <taxon>Helotiales</taxon>
        <taxon>Sclerotiniaceae</taxon>
        <taxon>Monilinia</taxon>
    </lineage>
</organism>
<comment type="caution">
    <text evidence="1">The sequence shown here is derived from an EMBL/GenBank/DDBJ whole genome shotgun (WGS) entry which is preliminary data.</text>
</comment>
<evidence type="ECO:0000313" key="2">
    <source>
        <dbReference type="Proteomes" id="UP000326757"/>
    </source>
</evidence>
<dbReference type="PANTHER" id="PTHR42060">
    <property type="entry name" value="NHL REPEAT-CONTAINING PROTEIN-RELATED"/>
    <property type="match status" value="1"/>
</dbReference>
<keyword evidence="2" id="KW-1185">Reference proteome</keyword>
<dbReference type="SUPFAM" id="SSF63829">
    <property type="entry name" value="Calcium-dependent phosphotriesterase"/>
    <property type="match status" value="1"/>
</dbReference>
<name>A0A5N6KEE1_MONLA</name>
<proteinExistence type="predicted"/>